<comment type="function">
    <text evidence="7">Located at the top of the head of the 30S subunit, it contacts several helices of the 16S rRNA. In the 70S ribosome it contacts the 23S rRNA (bridge B1a) and protein L5 of the 50S subunit (bridge B1b), connecting the 2 subunits; these bridges are implicated in subunit movement. Contacts the tRNAs in the A and P-sites.</text>
</comment>
<dbReference type="PIRSF" id="PIRSF002134">
    <property type="entry name" value="Ribosomal_S13"/>
    <property type="match status" value="1"/>
</dbReference>
<keyword evidence="5 7" id="KW-0687">Ribonucleoprotein</keyword>
<gene>
    <name evidence="7" type="primary">rpsM</name>
    <name evidence="10" type="ORF">UY20_C0001G0045</name>
</gene>
<dbReference type="Proteomes" id="UP000034403">
    <property type="component" value="Unassembled WGS sequence"/>
</dbReference>
<comment type="caution">
    <text evidence="10">The sequence shown here is derived from an EMBL/GenBank/DDBJ whole genome shotgun (WGS) entry which is preliminary data.</text>
</comment>
<evidence type="ECO:0000256" key="6">
    <source>
        <dbReference type="ARBA" id="ARBA00035166"/>
    </source>
</evidence>
<dbReference type="GO" id="GO:0006412">
    <property type="term" value="P:translation"/>
    <property type="evidence" value="ECO:0007669"/>
    <property type="project" value="UniProtKB-UniRule"/>
</dbReference>
<evidence type="ECO:0000256" key="1">
    <source>
        <dbReference type="ARBA" id="ARBA00008080"/>
    </source>
</evidence>
<keyword evidence="4 7" id="KW-0689">Ribosomal protein</keyword>
<dbReference type="PROSITE" id="PS50159">
    <property type="entry name" value="RIBOSOMAL_S13_2"/>
    <property type="match status" value="1"/>
</dbReference>
<dbReference type="PANTHER" id="PTHR10871">
    <property type="entry name" value="30S RIBOSOMAL PROTEIN S13/40S RIBOSOMAL PROTEIN S18"/>
    <property type="match status" value="1"/>
</dbReference>
<dbReference type="PATRIC" id="fig|1619022.3.peg.48"/>
<keyword evidence="3 7" id="KW-0694">RNA-binding</keyword>
<dbReference type="Pfam" id="PF00416">
    <property type="entry name" value="Ribosomal_S13"/>
    <property type="match status" value="1"/>
</dbReference>
<proteinExistence type="inferred from homology"/>
<dbReference type="Gene3D" id="4.10.910.10">
    <property type="entry name" value="30s ribosomal protein s13, domain 2"/>
    <property type="match status" value="1"/>
</dbReference>
<name>A0A0G1U7Z1_9BACT</name>
<evidence type="ECO:0000256" key="9">
    <source>
        <dbReference type="SAM" id="MobiDB-lite"/>
    </source>
</evidence>
<evidence type="ECO:0000256" key="2">
    <source>
        <dbReference type="ARBA" id="ARBA00022730"/>
    </source>
</evidence>
<evidence type="ECO:0000256" key="3">
    <source>
        <dbReference type="ARBA" id="ARBA00022884"/>
    </source>
</evidence>
<dbReference type="Gene3D" id="1.10.8.50">
    <property type="match status" value="1"/>
</dbReference>
<organism evidence="10 11">
    <name type="scientific">Candidatus Yanofskybacteria bacterium GW2011_GWA1_48_10</name>
    <dbReference type="NCBI Taxonomy" id="1619022"/>
    <lineage>
        <taxon>Bacteria</taxon>
        <taxon>Candidatus Yanofskyibacteriota</taxon>
    </lineage>
</organism>
<feature type="compositionally biased region" description="Basic residues" evidence="9">
    <location>
        <begin position="92"/>
        <end position="104"/>
    </location>
</feature>
<evidence type="ECO:0000256" key="5">
    <source>
        <dbReference type="ARBA" id="ARBA00023274"/>
    </source>
</evidence>
<dbReference type="GO" id="GO:0003735">
    <property type="term" value="F:structural constituent of ribosome"/>
    <property type="evidence" value="ECO:0007669"/>
    <property type="project" value="InterPro"/>
</dbReference>
<dbReference type="NCBIfam" id="TIGR03631">
    <property type="entry name" value="uS13_bact"/>
    <property type="match status" value="1"/>
</dbReference>
<dbReference type="PANTHER" id="PTHR10871:SF1">
    <property type="entry name" value="SMALL RIBOSOMAL SUBUNIT PROTEIN US13M"/>
    <property type="match status" value="1"/>
</dbReference>
<comment type="similarity">
    <text evidence="1 7 8">Belongs to the universal ribosomal protein uS13 family.</text>
</comment>
<evidence type="ECO:0000313" key="11">
    <source>
        <dbReference type="Proteomes" id="UP000034403"/>
    </source>
</evidence>
<comment type="subunit">
    <text evidence="7">Part of the 30S ribosomal subunit. Forms a loose heterodimer with protein S19. Forms two bridges to the 50S subunit in the 70S ribosome.</text>
</comment>
<dbReference type="InterPro" id="IPR027437">
    <property type="entry name" value="Rbsml_uS13_C"/>
</dbReference>
<dbReference type="InterPro" id="IPR001892">
    <property type="entry name" value="Ribosomal_uS13"/>
</dbReference>
<dbReference type="InterPro" id="IPR010979">
    <property type="entry name" value="Ribosomal_uS13-like_H2TH"/>
</dbReference>
<dbReference type="GO" id="GO:0015935">
    <property type="term" value="C:small ribosomal subunit"/>
    <property type="evidence" value="ECO:0007669"/>
    <property type="project" value="TreeGrafter"/>
</dbReference>
<evidence type="ECO:0000256" key="8">
    <source>
        <dbReference type="RuleBase" id="RU003830"/>
    </source>
</evidence>
<reference evidence="10 11" key="1">
    <citation type="journal article" date="2015" name="Nature">
        <title>rRNA introns, odd ribosomes, and small enigmatic genomes across a large radiation of phyla.</title>
        <authorList>
            <person name="Brown C.T."/>
            <person name="Hug L.A."/>
            <person name="Thomas B.C."/>
            <person name="Sharon I."/>
            <person name="Castelle C.J."/>
            <person name="Singh A."/>
            <person name="Wilkins M.J."/>
            <person name="Williams K.H."/>
            <person name="Banfield J.F."/>
        </authorList>
    </citation>
    <scope>NUCLEOTIDE SEQUENCE [LARGE SCALE GENOMIC DNA]</scope>
</reference>
<dbReference type="GO" id="GO:0005829">
    <property type="term" value="C:cytosol"/>
    <property type="evidence" value="ECO:0007669"/>
    <property type="project" value="TreeGrafter"/>
</dbReference>
<evidence type="ECO:0000256" key="7">
    <source>
        <dbReference type="HAMAP-Rule" id="MF_01315"/>
    </source>
</evidence>
<evidence type="ECO:0000256" key="4">
    <source>
        <dbReference type="ARBA" id="ARBA00022980"/>
    </source>
</evidence>
<sequence>MPRILGINIPDNKKIEYALPYLFGVGHSNSVVILRSAGIDLNKLAKDLTADELNKIQKILEKNYVVEGDLRKEISENIKRLKEIGSWRGNRHARRLPVHGRTKTNSRTLRGNLRKTMGSGRKASAEKT</sequence>
<keyword evidence="7" id="KW-0820">tRNA-binding</keyword>
<dbReference type="InterPro" id="IPR019980">
    <property type="entry name" value="Ribosomal_uS13_bac-type"/>
</dbReference>
<dbReference type="SUPFAM" id="SSF46946">
    <property type="entry name" value="S13-like H2TH domain"/>
    <property type="match status" value="1"/>
</dbReference>
<dbReference type="AlphaFoldDB" id="A0A0G1U7Z1"/>
<dbReference type="HAMAP" id="MF_01315">
    <property type="entry name" value="Ribosomal_uS13"/>
    <property type="match status" value="1"/>
</dbReference>
<dbReference type="GO" id="GO:0019843">
    <property type="term" value="F:rRNA binding"/>
    <property type="evidence" value="ECO:0007669"/>
    <property type="project" value="UniProtKB-UniRule"/>
</dbReference>
<dbReference type="FunFam" id="1.10.8.50:FF:000001">
    <property type="entry name" value="30S ribosomal protein S13"/>
    <property type="match status" value="1"/>
</dbReference>
<dbReference type="EMBL" id="LCPC01000001">
    <property type="protein sequence ID" value="KKU90194.1"/>
    <property type="molecule type" value="Genomic_DNA"/>
</dbReference>
<accession>A0A0G1U7Z1</accession>
<dbReference type="GO" id="GO:0000049">
    <property type="term" value="F:tRNA binding"/>
    <property type="evidence" value="ECO:0007669"/>
    <property type="project" value="UniProtKB-UniRule"/>
</dbReference>
<protein>
    <recommendedName>
        <fullName evidence="6 7">Small ribosomal subunit protein uS13</fullName>
    </recommendedName>
</protein>
<keyword evidence="2 7" id="KW-0699">rRNA-binding</keyword>
<feature type="region of interest" description="Disordered" evidence="9">
    <location>
        <begin position="92"/>
        <end position="128"/>
    </location>
</feature>
<evidence type="ECO:0000313" key="10">
    <source>
        <dbReference type="EMBL" id="KKU90194.1"/>
    </source>
</evidence>